<organism evidence="1">
    <name type="scientific">Tanacetum cinerariifolium</name>
    <name type="common">Dalmatian daisy</name>
    <name type="synonym">Chrysanthemum cinerariifolium</name>
    <dbReference type="NCBI Taxonomy" id="118510"/>
    <lineage>
        <taxon>Eukaryota</taxon>
        <taxon>Viridiplantae</taxon>
        <taxon>Streptophyta</taxon>
        <taxon>Embryophyta</taxon>
        <taxon>Tracheophyta</taxon>
        <taxon>Spermatophyta</taxon>
        <taxon>Magnoliopsida</taxon>
        <taxon>eudicotyledons</taxon>
        <taxon>Gunneridae</taxon>
        <taxon>Pentapetalae</taxon>
        <taxon>asterids</taxon>
        <taxon>campanulids</taxon>
        <taxon>Asterales</taxon>
        <taxon>Asteraceae</taxon>
        <taxon>Asteroideae</taxon>
        <taxon>Anthemideae</taxon>
        <taxon>Anthemidinae</taxon>
        <taxon>Tanacetum</taxon>
    </lineage>
</organism>
<evidence type="ECO:0000313" key="1">
    <source>
        <dbReference type="EMBL" id="GFA92586.1"/>
    </source>
</evidence>
<proteinExistence type="predicted"/>
<reference evidence="1" key="1">
    <citation type="journal article" date="2019" name="Sci. Rep.">
        <title>Draft genome of Tanacetum cinerariifolium, the natural source of mosquito coil.</title>
        <authorList>
            <person name="Yamashiro T."/>
            <person name="Shiraishi A."/>
            <person name="Satake H."/>
            <person name="Nakayama K."/>
        </authorList>
    </citation>
    <scope>NUCLEOTIDE SEQUENCE</scope>
</reference>
<dbReference type="AlphaFoldDB" id="A0A699KK68"/>
<dbReference type="EMBL" id="BKCJ010515495">
    <property type="protein sequence ID" value="GFA92586.1"/>
    <property type="molecule type" value="Genomic_DNA"/>
</dbReference>
<name>A0A699KK68_TANCI</name>
<comment type="caution">
    <text evidence="1">The sequence shown here is derived from an EMBL/GenBank/DDBJ whole genome shotgun (WGS) entry which is preliminary data.</text>
</comment>
<accession>A0A699KK68</accession>
<gene>
    <name evidence="1" type="ORF">Tci_664558</name>
</gene>
<sequence>MFKERWHLRPPLVVVRQRFYDKEKEQMRDIVALATLLDEKSAKLSCKKILILYERIIYLPTIISKMNSFPYFTYIQRIRFTNETTIIRINATKVWYYTNCSICLIKVNADESTPMCRDYGPQLYPRHRGNHIEFTMWSDMATGFDKKVVEAKEKLVKLCSVNCRSGNSLLSDPRYSVP</sequence>
<protein>
    <submittedName>
        <fullName evidence="1">Uncharacterized protein</fullName>
    </submittedName>
</protein>